<accession>A0A6L6YJ88</accession>
<dbReference type="Pfam" id="PF01871">
    <property type="entry name" value="AMMECR1"/>
    <property type="match status" value="1"/>
</dbReference>
<name>A0A6L6YJ88_9BURK</name>
<feature type="domain" description="AMMECR1" evidence="1">
    <location>
        <begin position="291"/>
        <end position="461"/>
    </location>
</feature>
<dbReference type="InterPro" id="IPR002733">
    <property type="entry name" value="AMMECR1_domain"/>
</dbReference>
<dbReference type="AlphaFoldDB" id="A0A6L6YJ88"/>
<evidence type="ECO:0000313" key="3">
    <source>
        <dbReference type="Proteomes" id="UP000472580"/>
    </source>
</evidence>
<dbReference type="PANTHER" id="PTHR13016:SF0">
    <property type="entry name" value="AMME SYNDROME CANDIDATE GENE 1 PROTEIN"/>
    <property type="match status" value="1"/>
</dbReference>
<dbReference type="PANTHER" id="PTHR13016">
    <property type="entry name" value="AMMECR1 HOMOLOG"/>
    <property type="match status" value="1"/>
</dbReference>
<keyword evidence="3" id="KW-1185">Reference proteome</keyword>
<dbReference type="RefSeq" id="WP_160336172.1">
    <property type="nucleotide sequence ID" value="NZ_WSRP01000044.1"/>
</dbReference>
<dbReference type="GO" id="GO:0016702">
    <property type="term" value="F:oxidoreductase activity, acting on single donors with incorporation of molecular oxygen, incorporation of two atoms of oxygen"/>
    <property type="evidence" value="ECO:0007669"/>
    <property type="project" value="UniProtKB-ARBA"/>
</dbReference>
<dbReference type="OrthoDB" id="9782820at2"/>
<dbReference type="InterPro" id="IPR036071">
    <property type="entry name" value="AMMECR1_dom_sf"/>
</dbReference>
<dbReference type="InterPro" id="IPR027485">
    <property type="entry name" value="AMMECR1_N"/>
</dbReference>
<proteinExistence type="predicted"/>
<dbReference type="NCBIfam" id="TIGR04336">
    <property type="entry name" value="AmmeMemoSam_B"/>
    <property type="match status" value="1"/>
</dbReference>
<evidence type="ECO:0000259" key="1">
    <source>
        <dbReference type="PROSITE" id="PS51112"/>
    </source>
</evidence>
<dbReference type="SUPFAM" id="SSF143447">
    <property type="entry name" value="AMMECR1-like"/>
    <property type="match status" value="1"/>
</dbReference>
<comment type="caution">
    <text evidence="2">The sequence shown here is derived from an EMBL/GenBank/DDBJ whole genome shotgun (WGS) entry which is preliminary data.</text>
</comment>
<dbReference type="InterPro" id="IPR023473">
    <property type="entry name" value="AMMECR1"/>
</dbReference>
<dbReference type="Pfam" id="PF02900">
    <property type="entry name" value="LigB"/>
    <property type="match status" value="1"/>
</dbReference>
<dbReference type="SUPFAM" id="SSF53213">
    <property type="entry name" value="LigB-like"/>
    <property type="match status" value="1"/>
</dbReference>
<dbReference type="PROSITE" id="PS51112">
    <property type="entry name" value="AMMECR1"/>
    <property type="match status" value="1"/>
</dbReference>
<dbReference type="EMBL" id="WSRP01000044">
    <property type="protein sequence ID" value="MVX57756.1"/>
    <property type="molecule type" value="Genomic_DNA"/>
</dbReference>
<dbReference type="CDD" id="cd07951">
    <property type="entry name" value="ED_3B_N_AMMECR1"/>
    <property type="match status" value="1"/>
</dbReference>
<protein>
    <submittedName>
        <fullName evidence="2">AmmeMemoRadiSam system protein A</fullName>
    </submittedName>
</protein>
<dbReference type="Gene3D" id="3.40.830.10">
    <property type="entry name" value="LigB-like"/>
    <property type="match status" value="1"/>
</dbReference>
<dbReference type="InterPro" id="IPR027623">
    <property type="entry name" value="AmmeMemoSam_A"/>
</dbReference>
<dbReference type="Proteomes" id="UP000472580">
    <property type="component" value="Unassembled WGS sequence"/>
</dbReference>
<evidence type="ECO:0000313" key="2">
    <source>
        <dbReference type="EMBL" id="MVX57756.1"/>
    </source>
</evidence>
<reference evidence="2 3" key="1">
    <citation type="submission" date="2019-12" db="EMBL/GenBank/DDBJ databases">
        <title>Microbes associate with the intestines of laboratory mice.</title>
        <authorList>
            <person name="Navarre W."/>
            <person name="Wong E."/>
        </authorList>
    </citation>
    <scope>NUCLEOTIDE SEQUENCE [LARGE SCALE GENOMIC DNA]</scope>
    <source>
        <strain evidence="2 3">NM82_D38</strain>
    </source>
</reference>
<dbReference type="InterPro" id="IPR004183">
    <property type="entry name" value="Xdiol_dOase_suB"/>
</dbReference>
<dbReference type="Gene3D" id="3.30.700.20">
    <property type="entry name" value="Hypothetical protein ph0010, domain 1"/>
    <property type="match status" value="1"/>
</dbReference>
<dbReference type="GO" id="GO:0008198">
    <property type="term" value="F:ferrous iron binding"/>
    <property type="evidence" value="ECO:0007669"/>
    <property type="project" value="InterPro"/>
</dbReference>
<sequence>MPVLAAAAVPHPPLIIPEVGKGQEKVIQRTINAYTQAMRFLARFKPDTVVVTTPHSVMYADYFHISPGKSACGDLSRFNAPNASVKADYDSEFVDALEKRCKTENIPAGTLGERDPSLDHATVVPLLFLKDYLDKFEVVRVGLSGLSIEDHYRLGEAISETADQLGKRVVMIASGDLSHKLTESGPYGFSAEGPRFDKEIMECFEDADFLRMMEIKPEVCESAAECGHRSFVIMAGAFDKRKVDAHVLSYEGPFGVGYGVATFEGEEADPNRNYLDQYIAFENKAREERMKHEDAYVRLARLSAETFVRTHQYTGLPKDLPEELLNQRAGAFVSIHEHGKLRGCIGTTEPTQQNLALEIIANAVSAATRDPRFPPVRPGELPSLVYKVDVLSPAEKIDSESQLDVKKYGVIVENGSRRGLLLPDLEGVDTVEQQIAIAKQKANIAPQESVQLYRFTVTRHQ</sequence>
<organism evidence="2 3">
    <name type="scientific">Parasutterella muris</name>
    <dbReference type="NCBI Taxonomy" id="2565572"/>
    <lineage>
        <taxon>Bacteria</taxon>
        <taxon>Pseudomonadati</taxon>
        <taxon>Pseudomonadota</taxon>
        <taxon>Betaproteobacteria</taxon>
        <taxon>Burkholderiales</taxon>
        <taxon>Sutterellaceae</taxon>
        <taxon>Parasutterella</taxon>
    </lineage>
</organism>
<gene>
    <name evidence="2" type="primary">amrA</name>
    <name evidence="2" type="ORF">E5987_11225</name>
</gene>
<dbReference type="NCBIfam" id="TIGR04335">
    <property type="entry name" value="AmmeMemoSam_A"/>
    <property type="match status" value="1"/>
</dbReference>